<dbReference type="OrthoDB" id="253869at2"/>
<evidence type="ECO:0000313" key="2">
    <source>
        <dbReference type="Proteomes" id="UP000325755"/>
    </source>
</evidence>
<evidence type="ECO:0008006" key="3">
    <source>
        <dbReference type="Google" id="ProtNLM"/>
    </source>
</evidence>
<protein>
    <recommendedName>
        <fullName evidence="3">Polymerase nucleotidyl transferase domain-containing protein</fullName>
    </recommendedName>
</protein>
<dbReference type="Proteomes" id="UP000325755">
    <property type="component" value="Chromosome"/>
</dbReference>
<evidence type="ECO:0000313" key="1">
    <source>
        <dbReference type="EMBL" id="QFY44819.1"/>
    </source>
</evidence>
<proteinExistence type="predicted"/>
<dbReference type="AlphaFoldDB" id="A0A5Q0BMI5"/>
<dbReference type="RefSeq" id="WP_153250784.1">
    <property type="nucleotide sequence ID" value="NZ_CP044205.1"/>
</dbReference>
<keyword evidence="2" id="KW-1185">Reference proteome</keyword>
<reference evidence="1 2" key="1">
    <citation type="submission" date="2019-09" db="EMBL/GenBank/DDBJ databases">
        <title>Ecophysiology of the spiral-shaped methanotroph Methylospira mobilis as revealed by the complete genome sequence.</title>
        <authorList>
            <person name="Oshkin I.Y."/>
            <person name="Dedysh S.N."/>
            <person name="Miroshnikov K."/>
            <person name="Danilova O.V."/>
            <person name="Hakobyan A."/>
            <person name="Liesack W."/>
        </authorList>
    </citation>
    <scope>NUCLEOTIDE SEQUENCE [LARGE SCALE GENOMIC DNA]</scope>
    <source>
        <strain evidence="1 2">Shm1</strain>
    </source>
</reference>
<accession>A0A5Q0BMI5</accession>
<name>A0A5Q0BMI5_9GAMM</name>
<dbReference type="InParanoid" id="A0A5Q0BMI5"/>
<organism evidence="1 2">
    <name type="scientific">Candidatus Methylospira mobilis</name>
    <dbReference type="NCBI Taxonomy" id="1808979"/>
    <lineage>
        <taxon>Bacteria</taxon>
        <taxon>Pseudomonadati</taxon>
        <taxon>Pseudomonadota</taxon>
        <taxon>Gammaproteobacteria</taxon>
        <taxon>Methylococcales</taxon>
        <taxon>Methylococcaceae</taxon>
        <taxon>Candidatus Methylospira</taxon>
    </lineage>
</organism>
<gene>
    <name evidence="1" type="ORF">F6R98_21100</name>
</gene>
<dbReference type="KEGG" id="mmob:F6R98_21100"/>
<dbReference type="EMBL" id="CP044205">
    <property type="protein sequence ID" value="QFY44819.1"/>
    <property type="molecule type" value="Genomic_DNA"/>
</dbReference>
<sequence length="317" mass="35685">MQILPRDFIETGEGLFFAVVDRVMENERVLCFLRYGSPHGITVKLDTAAANSLLQTYYPAYLYYSRRLNANLHAVPLENIKHHHSSRVRVQSMLESNISAGPIVNAIELKLVTLIRYLEAQGVRPEDAGVTGSLLIAQQHAASDIDLVFYRRSSFFLAQRAVAAGIENGDLQALDEEDWQAAWGRRGCELDFDSYVRHERRKGNKGMLDGTRFDLALVVDESGEEDRGVWVKLGARQIQARVSEDAYAYDQPARYMLDHDEVGEILCFTHTYVGQARAGEMISACGMLELSNDGRRRLIIGSSREAPGEYIRVLWGE</sequence>